<comment type="caution">
    <text evidence="1">The sequence shown here is derived from an EMBL/GenBank/DDBJ whole genome shotgun (WGS) entry which is preliminary data.</text>
</comment>
<dbReference type="STRING" id="1795632.TH606_04670"/>
<evidence type="ECO:0008006" key="3">
    <source>
        <dbReference type="Google" id="ProtNLM"/>
    </source>
</evidence>
<keyword evidence="2" id="KW-1185">Reference proteome</keyword>
<reference evidence="1 2" key="1">
    <citation type="submission" date="2016-02" db="EMBL/GenBank/DDBJ databases">
        <title>Draft genome sequence of Thermodesulfatator sp. S606.</title>
        <authorList>
            <person name="Lai Q."/>
            <person name="Cao J."/>
            <person name="Dupont S."/>
            <person name="Shao Z."/>
            <person name="Jebbar M."/>
            <person name="Alain K."/>
        </authorList>
    </citation>
    <scope>NUCLEOTIDE SEQUENCE [LARGE SCALE GENOMIC DNA]</scope>
    <source>
        <strain evidence="1 2">S606</strain>
    </source>
</reference>
<dbReference type="Pfam" id="PF08899">
    <property type="entry name" value="DUF1844"/>
    <property type="match status" value="1"/>
</dbReference>
<evidence type="ECO:0000313" key="2">
    <source>
        <dbReference type="Proteomes" id="UP000076964"/>
    </source>
</evidence>
<accession>A0A177E9Z5</accession>
<dbReference type="AlphaFoldDB" id="A0A177E9Z5"/>
<name>A0A177E9Z5_9BACT</name>
<dbReference type="OrthoDB" id="9799618at2"/>
<dbReference type="EMBL" id="LSFI01000018">
    <property type="protein sequence ID" value="OAG27829.1"/>
    <property type="molecule type" value="Genomic_DNA"/>
</dbReference>
<dbReference type="Proteomes" id="UP000076964">
    <property type="component" value="Unassembled WGS sequence"/>
</dbReference>
<proteinExistence type="predicted"/>
<organism evidence="1 2">
    <name type="scientific">Thermodesulfatator autotrophicus</name>
    <dbReference type="NCBI Taxonomy" id="1795632"/>
    <lineage>
        <taxon>Bacteria</taxon>
        <taxon>Pseudomonadati</taxon>
        <taxon>Thermodesulfobacteriota</taxon>
        <taxon>Thermodesulfobacteria</taxon>
        <taxon>Thermodesulfobacteriales</taxon>
        <taxon>Thermodesulfatatoraceae</taxon>
        <taxon>Thermodesulfatator</taxon>
    </lineage>
</organism>
<dbReference type="InterPro" id="IPR014995">
    <property type="entry name" value="DUF1844"/>
</dbReference>
<protein>
    <recommendedName>
        <fullName evidence="3">DUF1844 domain-containing protein</fullName>
    </recommendedName>
</protein>
<dbReference type="RefSeq" id="WP_068541740.1">
    <property type="nucleotide sequence ID" value="NZ_LSFI01000018.1"/>
</dbReference>
<sequence>MEEKERREELPPVNFSMFVLSLNTSALVHLGELPDPHTQEKKKNLPLAKQTIDILDMLKEKTRGNLTREEEKLLDSILYELRMIFLRVSGQ</sequence>
<gene>
    <name evidence="1" type="ORF">TH606_04670</name>
</gene>
<evidence type="ECO:0000313" key="1">
    <source>
        <dbReference type="EMBL" id="OAG27829.1"/>
    </source>
</evidence>